<dbReference type="PROSITE" id="PS50002">
    <property type="entry name" value="SH3"/>
    <property type="match status" value="1"/>
</dbReference>
<dbReference type="SUPFAM" id="SSF50156">
    <property type="entry name" value="PDZ domain-like"/>
    <property type="match status" value="1"/>
</dbReference>
<evidence type="ECO:0000256" key="4">
    <source>
        <dbReference type="SAM" id="MobiDB-lite"/>
    </source>
</evidence>
<dbReference type="EMBL" id="CAJOBC010000098">
    <property type="protein sequence ID" value="CAF3536404.1"/>
    <property type="molecule type" value="Genomic_DNA"/>
</dbReference>
<dbReference type="EMBL" id="CAJNOQ010000098">
    <property type="protein sequence ID" value="CAF0756089.1"/>
    <property type="molecule type" value="Genomic_DNA"/>
</dbReference>
<feature type="domain" description="Guanylate kinase-like" evidence="6">
    <location>
        <begin position="727"/>
        <end position="909"/>
    </location>
</feature>
<dbReference type="PROSITE" id="PS50052">
    <property type="entry name" value="GUANYLATE_KINASE_2"/>
    <property type="match status" value="1"/>
</dbReference>
<reference evidence="8" key="1">
    <citation type="submission" date="2021-02" db="EMBL/GenBank/DDBJ databases">
        <authorList>
            <person name="Nowell W R."/>
        </authorList>
    </citation>
    <scope>NUCLEOTIDE SEQUENCE</scope>
</reference>
<sequence length="939" mass="109684">MFEPTVIDESLVNKMVADDRTKSVMFSSRTRNVETYIQWLGGERAVDVPDEYLLTKFQPKHIMDDFFHHIKSTTVDNDEQNKKLSLSYQHHYKNINVNAQCIELLRLRNCTNIISDSQSTNKMNSEQNKQFERGLTNPLRRTNHRRSRLSLDLNFEQISQERIRNNSNLCFEDEAYCTSKRVQQKEETTVLTRKSSSGNSSKLSSIETPILSSSPIPHIDTVDDIYSKLDLAQSILLMESDWHDIARMREIAQTGTFQNSLNLLPMLTKDQSIEMFHEINDDFKTIVDDFVTLIEAKLNETETKMFDANFIRSSSPSLFDTINEYKSCLTLFKRKEFYNLLIAFDQILKMRLPAALPDEEMLKENNLNDDDELLKLSQYAIDELKIVKIEKGIEPLGLTIRSDNGKIHIARIIFGGAAYKSALFQINDEILEVNDKPVTGRRLNDVCTLLSQCTGMIKFLLAPDKQHQQLTNTSKIRTHSVSTLSSTGSSSPKTSLIKPLFIRAMFSYEPVDDQLLPCKELGLRFQRGDILRVVGREDDDFWQAFRETKSSMKCLAGLIPSDKLQQKRVALLKSIEEDDELYSDEENENPGKKYGRRRRKKKTKTTTPSCMTCVRGQRHRNSIQRNRRSITHSIQYNNRSYLHDSGNNERMDNDDKLDDIPTIQHSTNHFSLTDTRQYQSRSKHSLLDEFNITEPSSYRFYEPVFRYDPKSLLQYHHSTESNETLTTRPIILLGAPNVGRHELRRRLLQTEPTIFDVAIPHTTRQKRLTEFDHHDYHFISKQEFLDKINEKEFVEYGEYERHLYGTTKESIKTIIYQKRKICVLNLNPDALQTFEKTDIFPYVICIAAPNIDKLKRLDLDRKEHLTHNDYLDILRQSRSIERRHHMLFDYLIINQDLDKTYMELRQHILRIQNDTQQWIRACYRSSNRTLVTTCGGQEI</sequence>
<dbReference type="InterPro" id="IPR008145">
    <property type="entry name" value="GK/Ca_channel_bsu"/>
</dbReference>
<evidence type="ECO:0000313" key="8">
    <source>
        <dbReference type="EMBL" id="CAF0756089.1"/>
    </source>
</evidence>
<dbReference type="Pfam" id="PF00625">
    <property type="entry name" value="Guanylate_kin"/>
    <property type="match status" value="1"/>
</dbReference>
<keyword evidence="2 3" id="KW-0728">SH3 domain</keyword>
<comment type="similarity">
    <text evidence="1">Belongs to the MAGUK family.</text>
</comment>
<evidence type="ECO:0000259" key="7">
    <source>
        <dbReference type="PROSITE" id="PS50106"/>
    </source>
</evidence>
<comment type="caution">
    <text evidence="8">The sequence shown here is derived from an EMBL/GenBank/DDBJ whole genome shotgun (WGS) entry which is preliminary data.</text>
</comment>
<dbReference type="Gene3D" id="2.30.30.40">
    <property type="entry name" value="SH3 Domains"/>
    <property type="match status" value="1"/>
</dbReference>
<dbReference type="Gene3D" id="3.40.50.300">
    <property type="entry name" value="P-loop containing nucleotide triphosphate hydrolases"/>
    <property type="match status" value="1"/>
</dbReference>
<dbReference type="InterPro" id="IPR027417">
    <property type="entry name" value="P-loop_NTPase"/>
</dbReference>
<dbReference type="SUPFAM" id="SSF50044">
    <property type="entry name" value="SH3-domain"/>
    <property type="match status" value="1"/>
</dbReference>
<evidence type="ECO:0000259" key="6">
    <source>
        <dbReference type="PROSITE" id="PS50052"/>
    </source>
</evidence>
<evidence type="ECO:0000256" key="2">
    <source>
        <dbReference type="ARBA" id="ARBA00022443"/>
    </source>
</evidence>
<dbReference type="PANTHER" id="PTHR23122">
    <property type="entry name" value="MEMBRANE-ASSOCIATED GUANYLATE KINASE MAGUK"/>
    <property type="match status" value="1"/>
</dbReference>
<organism evidence="8 10">
    <name type="scientific">Didymodactylos carnosus</name>
    <dbReference type="NCBI Taxonomy" id="1234261"/>
    <lineage>
        <taxon>Eukaryota</taxon>
        <taxon>Metazoa</taxon>
        <taxon>Spiralia</taxon>
        <taxon>Gnathifera</taxon>
        <taxon>Rotifera</taxon>
        <taxon>Eurotatoria</taxon>
        <taxon>Bdelloidea</taxon>
        <taxon>Philodinida</taxon>
        <taxon>Philodinidae</taxon>
        <taxon>Didymodactylos</taxon>
    </lineage>
</organism>
<dbReference type="InterPro" id="IPR001452">
    <property type="entry name" value="SH3_domain"/>
</dbReference>
<dbReference type="InterPro" id="IPR036028">
    <property type="entry name" value="SH3-like_dom_sf"/>
</dbReference>
<dbReference type="InterPro" id="IPR050716">
    <property type="entry name" value="MAGUK"/>
</dbReference>
<dbReference type="Proteomes" id="UP000663829">
    <property type="component" value="Unassembled WGS sequence"/>
</dbReference>
<evidence type="ECO:0000313" key="9">
    <source>
        <dbReference type="EMBL" id="CAF3536404.1"/>
    </source>
</evidence>
<feature type="region of interest" description="Disordered" evidence="4">
    <location>
        <begin position="580"/>
        <end position="608"/>
    </location>
</feature>
<dbReference type="PROSITE" id="PS50106">
    <property type="entry name" value="PDZ"/>
    <property type="match status" value="1"/>
</dbReference>
<dbReference type="SUPFAM" id="SSF52540">
    <property type="entry name" value="P-loop containing nucleoside triphosphate hydrolases"/>
    <property type="match status" value="1"/>
</dbReference>
<gene>
    <name evidence="8" type="ORF">GPM918_LOCUS1118</name>
    <name evidence="9" type="ORF">SRO942_LOCUS1118</name>
</gene>
<dbReference type="Pfam" id="PF00595">
    <property type="entry name" value="PDZ"/>
    <property type="match status" value="1"/>
</dbReference>
<proteinExistence type="inferred from homology"/>
<keyword evidence="10" id="KW-1185">Reference proteome</keyword>
<name>A0A813PZ99_9BILA</name>
<dbReference type="SMART" id="SM00326">
    <property type="entry name" value="SH3"/>
    <property type="match status" value="1"/>
</dbReference>
<feature type="domain" description="PDZ" evidence="7">
    <location>
        <begin position="383"/>
        <end position="465"/>
    </location>
</feature>
<dbReference type="SMART" id="SM00072">
    <property type="entry name" value="GuKc"/>
    <property type="match status" value="1"/>
</dbReference>
<protein>
    <submittedName>
        <fullName evidence="8">Uncharacterized protein</fullName>
    </submittedName>
</protein>
<dbReference type="InterPro" id="IPR008144">
    <property type="entry name" value="Guanylate_kin-like_dom"/>
</dbReference>
<evidence type="ECO:0000259" key="5">
    <source>
        <dbReference type="PROSITE" id="PS50002"/>
    </source>
</evidence>
<dbReference type="InterPro" id="IPR001478">
    <property type="entry name" value="PDZ"/>
</dbReference>
<dbReference type="InterPro" id="IPR036034">
    <property type="entry name" value="PDZ_sf"/>
</dbReference>
<evidence type="ECO:0000313" key="10">
    <source>
        <dbReference type="Proteomes" id="UP000663829"/>
    </source>
</evidence>
<dbReference type="Pfam" id="PF07653">
    <property type="entry name" value="SH3_2"/>
    <property type="match status" value="1"/>
</dbReference>
<feature type="domain" description="SH3" evidence="5">
    <location>
        <begin position="497"/>
        <end position="569"/>
    </location>
</feature>
<dbReference type="SMART" id="SM00228">
    <property type="entry name" value="PDZ"/>
    <property type="match status" value="1"/>
</dbReference>
<dbReference type="Gene3D" id="2.30.42.10">
    <property type="match status" value="1"/>
</dbReference>
<dbReference type="OrthoDB" id="43580at2759"/>
<accession>A0A813PZ99</accession>
<evidence type="ECO:0000256" key="3">
    <source>
        <dbReference type="PROSITE-ProRule" id="PRU00192"/>
    </source>
</evidence>
<dbReference type="AlphaFoldDB" id="A0A813PZ99"/>
<dbReference type="Proteomes" id="UP000681722">
    <property type="component" value="Unassembled WGS sequence"/>
</dbReference>
<feature type="compositionally biased region" description="Basic residues" evidence="4">
    <location>
        <begin position="593"/>
        <end position="604"/>
    </location>
</feature>
<evidence type="ECO:0000256" key="1">
    <source>
        <dbReference type="ARBA" id="ARBA00007014"/>
    </source>
</evidence>